<dbReference type="PANTHER" id="PTHR48075">
    <property type="entry name" value="3-HYDROXYACYL-COA DEHYDROGENASE FAMILY PROTEIN"/>
    <property type="match status" value="1"/>
</dbReference>
<dbReference type="GO" id="GO:0008691">
    <property type="term" value="F:3-hydroxybutyryl-CoA dehydrogenase activity"/>
    <property type="evidence" value="ECO:0007669"/>
    <property type="project" value="TreeGrafter"/>
</dbReference>
<keyword evidence="1" id="KW-0560">Oxidoreductase</keyword>
<dbReference type="InterPro" id="IPR006108">
    <property type="entry name" value="3HC_DH_C"/>
</dbReference>
<dbReference type="Gene3D" id="3.40.50.720">
    <property type="entry name" value="NAD(P)-binding Rossmann-like Domain"/>
    <property type="match status" value="1"/>
</dbReference>
<dbReference type="Gene3D" id="1.10.1040.10">
    <property type="entry name" value="N-(1-d-carboxylethyl)-l-norvaline Dehydrogenase, domain 2"/>
    <property type="match status" value="1"/>
</dbReference>
<evidence type="ECO:0000256" key="1">
    <source>
        <dbReference type="ARBA" id="ARBA00023002"/>
    </source>
</evidence>
<accession>A0A3E0X1I6</accession>
<name>A0A3E0X1I6_9GAMM</name>
<dbReference type="EMBL" id="NFZW01000001">
    <property type="protein sequence ID" value="RFA39347.1"/>
    <property type="molecule type" value="Genomic_DNA"/>
</dbReference>
<feature type="domain" description="3-hydroxyacyl-CoA dehydrogenase C-terminal" evidence="2">
    <location>
        <begin position="51"/>
        <end position="133"/>
    </location>
</feature>
<dbReference type="GO" id="GO:0006635">
    <property type="term" value="P:fatty acid beta-oxidation"/>
    <property type="evidence" value="ECO:0007669"/>
    <property type="project" value="TreeGrafter"/>
</dbReference>
<evidence type="ECO:0000313" key="3">
    <source>
        <dbReference type="EMBL" id="RFA39347.1"/>
    </source>
</evidence>
<dbReference type="InterPro" id="IPR013328">
    <property type="entry name" value="6PGD_dom2"/>
</dbReference>
<reference evidence="4" key="1">
    <citation type="submission" date="2017-05" db="EMBL/GenBank/DDBJ databases">
        <authorList>
            <person name="Sharma S."/>
            <person name="Sidhu C."/>
            <person name="Pinnaka A.K."/>
        </authorList>
    </citation>
    <scope>NUCLEOTIDE SEQUENCE [LARGE SCALE GENOMIC DNA]</scope>
    <source>
        <strain evidence="4">AK93</strain>
    </source>
</reference>
<keyword evidence="4" id="KW-1185">Reference proteome</keyword>
<gene>
    <name evidence="3" type="ORF">CAL65_00595</name>
</gene>
<comment type="caution">
    <text evidence="3">The sequence shown here is derived from an EMBL/GenBank/DDBJ whole genome shotgun (WGS) entry which is preliminary data.</text>
</comment>
<organism evidence="3 4">
    <name type="scientific">Alkalilimnicola ehrlichii</name>
    <dbReference type="NCBI Taxonomy" id="351052"/>
    <lineage>
        <taxon>Bacteria</taxon>
        <taxon>Pseudomonadati</taxon>
        <taxon>Pseudomonadota</taxon>
        <taxon>Gammaproteobacteria</taxon>
        <taxon>Chromatiales</taxon>
        <taxon>Ectothiorhodospiraceae</taxon>
        <taxon>Alkalilimnicola</taxon>
    </lineage>
</organism>
<dbReference type="SUPFAM" id="SSF48179">
    <property type="entry name" value="6-phosphogluconate dehydrogenase C-terminal domain-like"/>
    <property type="match status" value="1"/>
</dbReference>
<dbReference type="PANTHER" id="PTHR48075:SF5">
    <property type="entry name" value="3-HYDROXYBUTYRYL-COA DEHYDROGENASE"/>
    <property type="match status" value="1"/>
</dbReference>
<dbReference type="AlphaFoldDB" id="A0A3E0X1I6"/>
<dbReference type="Pfam" id="PF00725">
    <property type="entry name" value="3HCDH"/>
    <property type="match status" value="1"/>
</dbReference>
<dbReference type="InterPro" id="IPR008927">
    <property type="entry name" value="6-PGluconate_DH-like_C_sf"/>
</dbReference>
<sequence length="142" mass="15554">MPGRYCFDSVPLMKAVELIPGGRTVEWALARRLALGERIGHFAASATDTPGFLVNHAGQGCGTETLRILGEGSAGSDTADCIRRDSVGFRMRPPALLAQVGSDNILRILVRMYDFSGDPRYRPSPWLKRRTRLGVPLTTPEQ</sequence>
<evidence type="ECO:0000259" key="2">
    <source>
        <dbReference type="Pfam" id="PF00725"/>
    </source>
</evidence>
<dbReference type="Proteomes" id="UP000256763">
    <property type="component" value="Unassembled WGS sequence"/>
</dbReference>
<evidence type="ECO:0000313" key="4">
    <source>
        <dbReference type="Proteomes" id="UP000256763"/>
    </source>
</evidence>
<protein>
    <recommendedName>
        <fullName evidence="2">3-hydroxyacyl-CoA dehydrogenase C-terminal domain-containing protein</fullName>
    </recommendedName>
</protein>
<proteinExistence type="predicted"/>